<dbReference type="InterPro" id="IPR017900">
    <property type="entry name" value="4Fe4S_Fe_S_CS"/>
</dbReference>
<dbReference type="AlphaFoldDB" id="A0A9D1LN71"/>
<dbReference type="InterPro" id="IPR027631">
    <property type="entry name" value="Mono_FeFe_hydrog"/>
</dbReference>
<evidence type="ECO:0000259" key="4">
    <source>
        <dbReference type="PROSITE" id="PS51379"/>
    </source>
</evidence>
<evidence type="ECO:0000313" key="5">
    <source>
        <dbReference type="EMBL" id="HIU44956.1"/>
    </source>
</evidence>
<evidence type="ECO:0000313" key="6">
    <source>
        <dbReference type="Proteomes" id="UP000824070"/>
    </source>
</evidence>
<organism evidence="5 6">
    <name type="scientific">Candidatus Alloenteromonas pullicola</name>
    <dbReference type="NCBI Taxonomy" id="2840784"/>
    <lineage>
        <taxon>Bacteria</taxon>
        <taxon>Bacillati</taxon>
        <taxon>Bacillota</taxon>
        <taxon>Bacillota incertae sedis</taxon>
        <taxon>Candidatus Alloenteromonas</taxon>
    </lineage>
</organism>
<comment type="caution">
    <text evidence="5">The sequence shown here is derived from an EMBL/GenBank/DDBJ whole genome shotgun (WGS) entry which is preliminary data.</text>
</comment>
<feature type="domain" description="4Fe-4S ferredoxin-type" evidence="4">
    <location>
        <begin position="89"/>
        <end position="119"/>
    </location>
</feature>
<dbReference type="PROSITE" id="PS51379">
    <property type="entry name" value="4FE4S_FER_2"/>
    <property type="match status" value="3"/>
</dbReference>
<feature type="domain" description="4Fe-4S ferredoxin-type" evidence="4">
    <location>
        <begin position="120"/>
        <end position="149"/>
    </location>
</feature>
<name>A0A9D1LN71_9FIRM</name>
<dbReference type="Gene3D" id="3.40.50.1780">
    <property type="match status" value="2"/>
</dbReference>
<dbReference type="SUPFAM" id="SSF54862">
    <property type="entry name" value="4Fe-4S ferredoxins"/>
    <property type="match status" value="1"/>
</dbReference>
<dbReference type="NCBIfam" id="TIGR04105">
    <property type="entry name" value="FeFe_hydrog_B1"/>
    <property type="match status" value="1"/>
</dbReference>
<dbReference type="InterPro" id="IPR009016">
    <property type="entry name" value="Fe_hydrogenase"/>
</dbReference>
<sequence>MTKFDTLVQQLKYRVLKEVAKDYWDGTLEEKKAGIPKVIAPGPKATMRCCVYKERAIAADRVKLALGGDKSNPNLLEVIEAACDECPFGGITVTSDCRGCLAHRCAQACRLNCISFGDDLRAHIDKNKCVNCGMCMKACQFGAIINRRRPCEASCKIGAIHARPDGISEIDEEKCTRCGQCSYACPFGAIMDKSYITKCIDIIKESEGGAKYKTYMIVAPSISSQFHYAKLGQVVTGIKALGFTDVVEAALGADLVALNEAKDLSEEGFCTSSCCPAFVRYVNTAFPTLAGKVSQNLSPMAAIAKYIKHIDPTGKTVFVGPCIAKKMEMFREDSAPYVDCVITFEELQALIDARDIDLTKLEEKPLDNASYYGRIFARSGGLSDAVRQALKEQNIDFEVKPVAVSGLDQCKMALTQAKNGRLQGNFIEGMACPGGCIGGPCCLTHEVRDAADVDKYGHESKETTMLGAANAAMADPKIASTRKGE</sequence>
<reference evidence="5" key="2">
    <citation type="journal article" date="2021" name="PeerJ">
        <title>Extensive microbial diversity within the chicken gut microbiome revealed by metagenomics and culture.</title>
        <authorList>
            <person name="Gilroy R."/>
            <person name="Ravi A."/>
            <person name="Getino M."/>
            <person name="Pursley I."/>
            <person name="Horton D.L."/>
            <person name="Alikhan N.F."/>
            <person name="Baker D."/>
            <person name="Gharbi K."/>
            <person name="Hall N."/>
            <person name="Watson M."/>
            <person name="Adriaenssens E.M."/>
            <person name="Foster-Nyarko E."/>
            <person name="Jarju S."/>
            <person name="Secka A."/>
            <person name="Antonio M."/>
            <person name="Oren A."/>
            <person name="Chaudhuri R.R."/>
            <person name="La Ragione R."/>
            <person name="Hildebrand F."/>
            <person name="Pallen M.J."/>
        </authorList>
    </citation>
    <scope>NUCLEOTIDE SEQUENCE</scope>
    <source>
        <strain evidence="5">ChiGjej1B1-22543</strain>
    </source>
</reference>
<dbReference type="InterPro" id="IPR050340">
    <property type="entry name" value="Cytosolic_Fe-S_CAF"/>
</dbReference>
<gene>
    <name evidence="5" type="ORF">IAC52_01525</name>
</gene>
<reference evidence="5" key="1">
    <citation type="submission" date="2020-10" db="EMBL/GenBank/DDBJ databases">
        <authorList>
            <person name="Gilroy R."/>
        </authorList>
    </citation>
    <scope>NUCLEOTIDE SEQUENCE</scope>
    <source>
        <strain evidence="5">ChiGjej1B1-22543</strain>
    </source>
</reference>
<dbReference type="Gene3D" id="3.30.70.20">
    <property type="match status" value="2"/>
</dbReference>
<keyword evidence="2" id="KW-0408">Iron</keyword>
<evidence type="ECO:0000256" key="3">
    <source>
        <dbReference type="ARBA" id="ARBA00023014"/>
    </source>
</evidence>
<dbReference type="Pfam" id="PF00037">
    <property type="entry name" value="Fer4"/>
    <property type="match status" value="2"/>
</dbReference>
<keyword evidence="1" id="KW-0479">Metal-binding</keyword>
<dbReference type="PROSITE" id="PS00198">
    <property type="entry name" value="4FE4S_FER_1"/>
    <property type="match status" value="1"/>
</dbReference>
<proteinExistence type="predicted"/>
<dbReference type="SUPFAM" id="SSF53920">
    <property type="entry name" value="Fe-only hydrogenase"/>
    <property type="match status" value="1"/>
</dbReference>
<dbReference type="GO" id="GO:0046872">
    <property type="term" value="F:metal ion binding"/>
    <property type="evidence" value="ECO:0007669"/>
    <property type="project" value="UniProtKB-KW"/>
</dbReference>
<dbReference type="GO" id="GO:0051536">
    <property type="term" value="F:iron-sulfur cluster binding"/>
    <property type="evidence" value="ECO:0007669"/>
    <property type="project" value="UniProtKB-KW"/>
</dbReference>
<dbReference type="Gene3D" id="3.40.950.10">
    <property type="entry name" value="Fe-only Hydrogenase (Larger Subunit), Chain L, domain 3"/>
    <property type="match status" value="2"/>
</dbReference>
<dbReference type="EMBL" id="DVMV01000011">
    <property type="protein sequence ID" value="HIU44956.1"/>
    <property type="molecule type" value="Genomic_DNA"/>
</dbReference>
<feature type="domain" description="4Fe-4S ferredoxin-type" evidence="4">
    <location>
        <begin position="166"/>
        <end position="195"/>
    </location>
</feature>
<accession>A0A9D1LN71</accession>
<dbReference type="PANTHER" id="PTHR11615">
    <property type="entry name" value="NITRATE, FORMATE, IRON DEHYDROGENASE"/>
    <property type="match status" value="1"/>
</dbReference>
<dbReference type="Proteomes" id="UP000824070">
    <property type="component" value="Unassembled WGS sequence"/>
</dbReference>
<dbReference type="InterPro" id="IPR017896">
    <property type="entry name" value="4Fe4S_Fe-S-bd"/>
</dbReference>
<keyword evidence="3" id="KW-0411">Iron-sulfur</keyword>
<dbReference type="Pfam" id="PF02906">
    <property type="entry name" value="Fe_hyd_lg_C"/>
    <property type="match status" value="1"/>
</dbReference>
<evidence type="ECO:0000256" key="2">
    <source>
        <dbReference type="ARBA" id="ARBA00023004"/>
    </source>
</evidence>
<protein>
    <submittedName>
        <fullName evidence="5">4Fe-4S dicluster domain-containing protein</fullName>
    </submittedName>
</protein>
<evidence type="ECO:0000256" key="1">
    <source>
        <dbReference type="ARBA" id="ARBA00022723"/>
    </source>
</evidence>
<dbReference type="InterPro" id="IPR004108">
    <property type="entry name" value="Fe_hydrogenase_lsu_C"/>
</dbReference>